<sequence>METPRWHIRFEERGEALAHAARCDGLFPLMTNDEGLSVAEALRKYKYQPFVEKRHEQLRGGFGVMTTWLENRLVAQ</sequence>
<gene>
    <name evidence="1" type="ORF">C1280_16375</name>
</gene>
<organism evidence="1 2">
    <name type="scientific">Gemmata obscuriglobus</name>
    <dbReference type="NCBI Taxonomy" id="114"/>
    <lineage>
        <taxon>Bacteria</taxon>
        <taxon>Pseudomonadati</taxon>
        <taxon>Planctomycetota</taxon>
        <taxon>Planctomycetia</taxon>
        <taxon>Gemmatales</taxon>
        <taxon>Gemmataceae</taxon>
        <taxon>Gemmata</taxon>
    </lineage>
</organism>
<dbReference type="EMBL" id="CP025958">
    <property type="protein sequence ID" value="AWM38409.1"/>
    <property type="molecule type" value="Genomic_DNA"/>
</dbReference>
<dbReference type="KEGG" id="gog:C1280_16375"/>
<evidence type="ECO:0000313" key="1">
    <source>
        <dbReference type="EMBL" id="AWM38409.1"/>
    </source>
</evidence>
<dbReference type="OrthoDB" id="258922at2"/>
<dbReference type="RefSeq" id="WP_010039866.1">
    <property type="nucleotide sequence ID" value="NZ_CP025958.1"/>
</dbReference>
<accession>A0A2Z3GVH5</accession>
<reference evidence="1 2" key="1">
    <citation type="submission" date="2018-01" db="EMBL/GenBank/DDBJ databases">
        <title>G. obscuriglobus.</title>
        <authorList>
            <person name="Franke J."/>
            <person name="Blomberg W."/>
            <person name="Selmecki A."/>
        </authorList>
    </citation>
    <scope>NUCLEOTIDE SEQUENCE [LARGE SCALE GENOMIC DNA]</scope>
    <source>
        <strain evidence="1 2">DSM 5831</strain>
    </source>
</reference>
<protein>
    <submittedName>
        <fullName evidence="1">Uncharacterized protein</fullName>
    </submittedName>
</protein>
<dbReference type="AlphaFoldDB" id="A0A2Z3GVH5"/>
<proteinExistence type="predicted"/>
<dbReference type="Proteomes" id="UP000245802">
    <property type="component" value="Chromosome"/>
</dbReference>
<keyword evidence="2" id="KW-1185">Reference proteome</keyword>
<name>A0A2Z3GVH5_9BACT</name>
<evidence type="ECO:0000313" key="2">
    <source>
        <dbReference type="Proteomes" id="UP000245802"/>
    </source>
</evidence>